<reference evidence="10 11" key="1">
    <citation type="submission" date="2016-10" db="EMBL/GenBank/DDBJ databases">
        <authorList>
            <person name="de Groot N.N."/>
        </authorList>
    </citation>
    <scope>NUCLEOTIDE SEQUENCE [LARGE SCALE GENOMIC DNA]</scope>
    <source>
        <strain evidence="10 11">DSM 17890</strain>
    </source>
</reference>
<comment type="similarity">
    <text evidence="8">Belongs to the binding-protein-dependent transport system permease family. LivHM subfamily.</text>
</comment>
<keyword evidence="5" id="KW-0029">Amino-acid transport</keyword>
<dbReference type="CDD" id="cd06582">
    <property type="entry name" value="TM_PBP1_LivH_like"/>
    <property type="match status" value="1"/>
</dbReference>
<feature type="transmembrane region" description="Helical" evidence="9">
    <location>
        <begin position="59"/>
        <end position="83"/>
    </location>
</feature>
<dbReference type="GO" id="GO:0006865">
    <property type="term" value="P:amino acid transport"/>
    <property type="evidence" value="ECO:0007669"/>
    <property type="project" value="UniProtKB-KW"/>
</dbReference>
<accession>A0A1H2QP91</accession>
<dbReference type="InterPro" id="IPR052157">
    <property type="entry name" value="BCAA_transport_permease"/>
</dbReference>
<feature type="transmembrane region" description="Helical" evidence="9">
    <location>
        <begin position="12"/>
        <end position="30"/>
    </location>
</feature>
<dbReference type="Pfam" id="PF02653">
    <property type="entry name" value="BPD_transp_2"/>
    <property type="match status" value="1"/>
</dbReference>
<organism evidence="10 11">
    <name type="scientific">Albimonas donghaensis</name>
    <dbReference type="NCBI Taxonomy" id="356660"/>
    <lineage>
        <taxon>Bacteria</taxon>
        <taxon>Pseudomonadati</taxon>
        <taxon>Pseudomonadota</taxon>
        <taxon>Alphaproteobacteria</taxon>
        <taxon>Rhodobacterales</taxon>
        <taxon>Paracoccaceae</taxon>
        <taxon>Albimonas</taxon>
    </lineage>
</organism>
<keyword evidence="6 9" id="KW-1133">Transmembrane helix</keyword>
<keyword evidence="4 9" id="KW-0812">Transmembrane</keyword>
<feature type="transmembrane region" description="Helical" evidence="9">
    <location>
        <begin position="215"/>
        <end position="234"/>
    </location>
</feature>
<keyword evidence="3" id="KW-1003">Cell membrane</keyword>
<dbReference type="GO" id="GO:0022857">
    <property type="term" value="F:transmembrane transporter activity"/>
    <property type="evidence" value="ECO:0007669"/>
    <property type="project" value="InterPro"/>
</dbReference>
<keyword evidence="11" id="KW-1185">Reference proteome</keyword>
<evidence type="ECO:0000256" key="8">
    <source>
        <dbReference type="ARBA" id="ARBA00037998"/>
    </source>
</evidence>
<feature type="transmembrane region" description="Helical" evidence="9">
    <location>
        <begin position="188"/>
        <end position="209"/>
    </location>
</feature>
<evidence type="ECO:0000256" key="5">
    <source>
        <dbReference type="ARBA" id="ARBA00022970"/>
    </source>
</evidence>
<dbReference type="OrthoDB" id="9810089at2"/>
<evidence type="ECO:0000256" key="1">
    <source>
        <dbReference type="ARBA" id="ARBA00004651"/>
    </source>
</evidence>
<gene>
    <name evidence="10" type="ORF">SAMN05444336_101105</name>
</gene>
<evidence type="ECO:0000256" key="6">
    <source>
        <dbReference type="ARBA" id="ARBA00022989"/>
    </source>
</evidence>
<dbReference type="PANTHER" id="PTHR11795:SF445">
    <property type="entry name" value="AMINO ACID ABC TRANSPORTER PERMEASE PROTEIN"/>
    <property type="match status" value="1"/>
</dbReference>
<dbReference type="Proteomes" id="UP000199118">
    <property type="component" value="Unassembled WGS sequence"/>
</dbReference>
<dbReference type="EMBL" id="FNMZ01000001">
    <property type="protein sequence ID" value="SDW08720.1"/>
    <property type="molecule type" value="Genomic_DNA"/>
</dbReference>
<dbReference type="RefSeq" id="WP_092679200.1">
    <property type="nucleotide sequence ID" value="NZ_FNMZ01000001.1"/>
</dbReference>
<feature type="transmembrane region" description="Helical" evidence="9">
    <location>
        <begin position="95"/>
        <end position="120"/>
    </location>
</feature>
<evidence type="ECO:0000256" key="7">
    <source>
        <dbReference type="ARBA" id="ARBA00023136"/>
    </source>
</evidence>
<feature type="transmembrane region" description="Helical" evidence="9">
    <location>
        <begin position="37"/>
        <end position="53"/>
    </location>
</feature>
<feature type="transmembrane region" description="Helical" evidence="9">
    <location>
        <begin position="140"/>
        <end position="159"/>
    </location>
</feature>
<keyword evidence="2" id="KW-0813">Transport</keyword>
<evidence type="ECO:0000256" key="9">
    <source>
        <dbReference type="SAM" id="Phobius"/>
    </source>
</evidence>
<evidence type="ECO:0000313" key="10">
    <source>
        <dbReference type="EMBL" id="SDW08720.1"/>
    </source>
</evidence>
<evidence type="ECO:0000256" key="2">
    <source>
        <dbReference type="ARBA" id="ARBA00022448"/>
    </source>
</evidence>
<comment type="subcellular location">
    <subcellularLocation>
        <location evidence="1">Cell membrane</location>
        <topology evidence="1">Multi-pass membrane protein</topology>
    </subcellularLocation>
</comment>
<proteinExistence type="inferred from homology"/>
<evidence type="ECO:0000313" key="11">
    <source>
        <dbReference type="Proteomes" id="UP000199118"/>
    </source>
</evidence>
<keyword evidence="7 9" id="KW-0472">Membrane</keyword>
<dbReference type="InterPro" id="IPR001851">
    <property type="entry name" value="ABC_transp_permease"/>
</dbReference>
<evidence type="ECO:0000256" key="3">
    <source>
        <dbReference type="ARBA" id="ARBA00022475"/>
    </source>
</evidence>
<sequence>MDLLLQLFVNGVINGAHYALLGVGFGLIFATTRIVHFAYGPVFTFAAYVAWGVSGGLGLPIWLGLIAAIACAVGLGLLSYLALYRPLEVNRAPPLAPLIASLGLYIVLENLVGILFGTGVRVVDLDYGIYFLGPVFFTSIHLWQVGSFVILAGGLALFLRRTRYGKAILAMTDDPDMARIIGIDTFKITLLVFAIGSMLSAVPATLILLKDGASTHMGFAAVFMGFVAVIVGGVGSLRGAAAGGMLLGLVESLGLWQIPTEWQQSIAFVVLYAMILIRPEGLFSMARR</sequence>
<protein>
    <submittedName>
        <fullName evidence="10">Branched-chain amino acid transport system permease protein</fullName>
    </submittedName>
</protein>
<evidence type="ECO:0000256" key="4">
    <source>
        <dbReference type="ARBA" id="ARBA00022692"/>
    </source>
</evidence>
<name>A0A1H2QP91_9RHOB</name>
<dbReference type="GO" id="GO:0005886">
    <property type="term" value="C:plasma membrane"/>
    <property type="evidence" value="ECO:0007669"/>
    <property type="project" value="UniProtKB-SubCell"/>
</dbReference>
<dbReference type="STRING" id="356660.SAMN05444336_101105"/>
<dbReference type="PANTHER" id="PTHR11795">
    <property type="entry name" value="BRANCHED-CHAIN AMINO ACID TRANSPORT SYSTEM PERMEASE PROTEIN LIVH"/>
    <property type="match status" value="1"/>
</dbReference>
<dbReference type="AlphaFoldDB" id="A0A1H2QP91"/>